<feature type="transmembrane region" description="Helical" evidence="5">
    <location>
        <begin position="198"/>
        <end position="220"/>
    </location>
</feature>
<comment type="subcellular location">
    <subcellularLocation>
        <location evidence="1">Membrane</location>
        <topology evidence="1">Multi-pass membrane protein</topology>
    </subcellularLocation>
</comment>
<feature type="transmembrane region" description="Helical" evidence="5">
    <location>
        <begin position="6"/>
        <end position="28"/>
    </location>
</feature>
<proteinExistence type="predicted"/>
<dbReference type="Proteomes" id="UP000536640">
    <property type="component" value="Unassembled WGS sequence"/>
</dbReference>
<dbReference type="RefSeq" id="WP_184464541.1">
    <property type="nucleotide sequence ID" value="NZ_JACHHW010000010.1"/>
</dbReference>
<accession>A0A840R932</accession>
<dbReference type="Gene3D" id="1.20.1530.20">
    <property type="match status" value="1"/>
</dbReference>
<dbReference type="PANTHER" id="PTHR10361">
    <property type="entry name" value="SODIUM-BILE ACID COTRANSPORTER"/>
    <property type="match status" value="1"/>
</dbReference>
<keyword evidence="7" id="KW-1185">Reference proteome</keyword>
<dbReference type="InterPro" id="IPR002657">
    <property type="entry name" value="BilAc:Na_symport/Acr3"/>
</dbReference>
<evidence type="ECO:0000256" key="2">
    <source>
        <dbReference type="ARBA" id="ARBA00022692"/>
    </source>
</evidence>
<dbReference type="PANTHER" id="PTHR10361:SF24">
    <property type="entry name" value="P3 PROTEIN"/>
    <property type="match status" value="1"/>
</dbReference>
<name>A0A840R932_9GAMM</name>
<sequence length="297" mass="30490">MAQSVFIDIGLPVSLFIIMIGMGLGLTVKDFVKEAHHPRAAIAGSVGQLLVLPALGFLVAWALGLSPAIAVGLVILAACPGGATSNVITYLARGNVALSIVVTAVASIATIMTLPLLVNQALSWQLGRSANVTMPVVDTIVMLVVIVLLPTGIGMLIRARAPIFAVRSEKKFNAFGAVVLLSLIVIISYGLRDQLLGLLIQAGPACILLNILGIGAGLGIARIVGVAKPDQLAIAVELGIKNSTIGILVATTILGSQEMAIPSMVYGLTMYVFGAGLVAFGRSTISAKIVSVGNVHS</sequence>
<feature type="transmembrane region" description="Helical" evidence="5">
    <location>
        <begin position="232"/>
        <end position="254"/>
    </location>
</feature>
<dbReference type="InterPro" id="IPR004710">
    <property type="entry name" value="Bilac:Na_transpt"/>
</dbReference>
<evidence type="ECO:0000313" key="6">
    <source>
        <dbReference type="EMBL" id="MBB5188872.1"/>
    </source>
</evidence>
<dbReference type="EMBL" id="JACHHW010000010">
    <property type="protein sequence ID" value="MBB5188872.1"/>
    <property type="molecule type" value="Genomic_DNA"/>
</dbReference>
<feature type="transmembrane region" description="Helical" evidence="5">
    <location>
        <begin position="172"/>
        <end position="192"/>
    </location>
</feature>
<feature type="transmembrane region" description="Helical" evidence="5">
    <location>
        <begin position="260"/>
        <end position="280"/>
    </location>
</feature>
<organism evidence="6 7">
    <name type="scientific">Zhongshania antarctica</name>
    <dbReference type="NCBI Taxonomy" id="641702"/>
    <lineage>
        <taxon>Bacteria</taxon>
        <taxon>Pseudomonadati</taxon>
        <taxon>Pseudomonadota</taxon>
        <taxon>Gammaproteobacteria</taxon>
        <taxon>Cellvibrionales</taxon>
        <taxon>Spongiibacteraceae</taxon>
        <taxon>Zhongshania</taxon>
    </lineage>
</organism>
<feature type="transmembrane region" description="Helical" evidence="5">
    <location>
        <begin position="69"/>
        <end position="89"/>
    </location>
</feature>
<evidence type="ECO:0000256" key="5">
    <source>
        <dbReference type="SAM" id="Phobius"/>
    </source>
</evidence>
<reference evidence="6 7" key="1">
    <citation type="submission" date="2020-08" db="EMBL/GenBank/DDBJ databases">
        <title>Genomic Encyclopedia of Type Strains, Phase IV (KMG-IV): sequencing the most valuable type-strain genomes for metagenomic binning, comparative biology and taxonomic classification.</title>
        <authorList>
            <person name="Goeker M."/>
        </authorList>
    </citation>
    <scope>NUCLEOTIDE SEQUENCE [LARGE SCALE GENOMIC DNA]</scope>
    <source>
        <strain evidence="6 7">DSM 25701</strain>
    </source>
</reference>
<feature type="transmembrane region" description="Helical" evidence="5">
    <location>
        <begin position="139"/>
        <end position="160"/>
    </location>
</feature>
<feature type="transmembrane region" description="Helical" evidence="5">
    <location>
        <begin position="96"/>
        <end position="119"/>
    </location>
</feature>
<gene>
    <name evidence="6" type="ORF">HNQ57_003169</name>
</gene>
<evidence type="ECO:0000256" key="4">
    <source>
        <dbReference type="ARBA" id="ARBA00023136"/>
    </source>
</evidence>
<keyword evidence="4 5" id="KW-0472">Membrane</keyword>
<dbReference type="InterPro" id="IPR038770">
    <property type="entry name" value="Na+/solute_symporter_sf"/>
</dbReference>
<protein>
    <submittedName>
        <fullName evidence="6">BASS family bile acid:Na+ symporter</fullName>
    </submittedName>
</protein>
<evidence type="ECO:0000256" key="3">
    <source>
        <dbReference type="ARBA" id="ARBA00022989"/>
    </source>
</evidence>
<keyword evidence="3 5" id="KW-1133">Transmembrane helix</keyword>
<comment type="caution">
    <text evidence="6">The sequence shown here is derived from an EMBL/GenBank/DDBJ whole genome shotgun (WGS) entry which is preliminary data.</text>
</comment>
<keyword evidence="2 5" id="KW-0812">Transmembrane</keyword>
<evidence type="ECO:0000256" key="1">
    <source>
        <dbReference type="ARBA" id="ARBA00004141"/>
    </source>
</evidence>
<evidence type="ECO:0000313" key="7">
    <source>
        <dbReference type="Proteomes" id="UP000536640"/>
    </source>
</evidence>
<dbReference type="Pfam" id="PF01758">
    <property type="entry name" value="SBF"/>
    <property type="match status" value="1"/>
</dbReference>
<dbReference type="AlphaFoldDB" id="A0A840R932"/>
<feature type="transmembrane region" description="Helical" evidence="5">
    <location>
        <begin position="40"/>
        <end position="63"/>
    </location>
</feature>
<dbReference type="GO" id="GO:0016020">
    <property type="term" value="C:membrane"/>
    <property type="evidence" value="ECO:0007669"/>
    <property type="project" value="UniProtKB-SubCell"/>
</dbReference>